<dbReference type="Proteomes" id="UP000604475">
    <property type="component" value="Unassembled WGS sequence"/>
</dbReference>
<accession>A0A937RL85</accession>
<feature type="transmembrane region" description="Helical" evidence="6">
    <location>
        <begin position="151"/>
        <end position="168"/>
    </location>
</feature>
<evidence type="ECO:0000256" key="1">
    <source>
        <dbReference type="ARBA" id="ARBA00004141"/>
    </source>
</evidence>
<dbReference type="InterPro" id="IPR011701">
    <property type="entry name" value="MFS"/>
</dbReference>
<feature type="transmembrane region" description="Helical" evidence="6">
    <location>
        <begin position="209"/>
        <end position="233"/>
    </location>
</feature>
<dbReference type="Pfam" id="PF07690">
    <property type="entry name" value="MFS_1"/>
    <property type="match status" value="1"/>
</dbReference>
<dbReference type="InterPro" id="IPR036259">
    <property type="entry name" value="MFS_trans_sf"/>
</dbReference>
<dbReference type="AlphaFoldDB" id="A0A937RL85"/>
<feature type="transmembrane region" description="Helical" evidence="6">
    <location>
        <begin position="180"/>
        <end position="202"/>
    </location>
</feature>
<keyword evidence="4 6" id="KW-0472">Membrane</keyword>
<dbReference type="Gene3D" id="1.20.1250.20">
    <property type="entry name" value="MFS general substrate transporter like domains"/>
    <property type="match status" value="1"/>
</dbReference>
<comment type="subcellular location">
    <subcellularLocation>
        <location evidence="1">Membrane</location>
        <topology evidence="1">Multi-pass membrane protein</topology>
    </subcellularLocation>
</comment>
<feature type="transmembrane region" description="Helical" evidence="6">
    <location>
        <begin position="406"/>
        <end position="427"/>
    </location>
</feature>
<dbReference type="EMBL" id="JAEACQ010000316">
    <property type="protein sequence ID" value="MBL7632382.1"/>
    <property type="molecule type" value="Genomic_DNA"/>
</dbReference>
<feature type="transmembrane region" description="Helical" evidence="6">
    <location>
        <begin position="319"/>
        <end position="338"/>
    </location>
</feature>
<comment type="caution">
    <text evidence="7">The sequence shown here is derived from an EMBL/GenBank/DDBJ whole genome shotgun (WGS) entry which is preliminary data.</text>
</comment>
<feature type="transmembrane region" description="Helical" evidence="6">
    <location>
        <begin position="433"/>
        <end position="452"/>
    </location>
</feature>
<proteinExistence type="predicted"/>
<feature type="transmembrane region" description="Helical" evidence="6">
    <location>
        <begin position="350"/>
        <end position="369"/>
    </location>
</feature>
<dbReference type="InterPro" id="IPR049680">
    <property type="entry name" value="FLVCR1-2_SLC49-like"/>
</dbReference>
<feature type="transmembrane region" description="Helical" evidence="6">
    <location>
        <begin position="288"/>
        <end position="307"/>
    </location>
</feature>
<keyword evidence="8" id="KW-1185">Reference proteome</keyword>
<evidence type="ECO:0000256" key="5">
    <source>
        <dbReference type="SAM" id="MobiDB-lite"/>
    </source>
</evidence>
<evidence type="ECO:0000313" key="8">
    <source>
        <dbReference type="Proteomes" id="UP000604475"/>
    </source>
</evidence>
<dbReference type="PANTHER" id="PTHR10924:SF6">
    <property type="entry name" value="SOLUTE CARRIER FAMILY 49 MEMBER A3"/>
    <property type="match status" value="1"/>
</dbReference>
<keyword evidence="2 6" id="KW-0812">Transmembrane</keyword>
<sequence>MAAHWRVIDPNCPSLDPGSEPGPGPVSEEDTGGIVGLGHRRDATGAASPVPSRFDAPAPGSGPAVGTVTAPGPDSEVPADPATRWGALAGYGAVAACTQLLWLTYAPITTDSARHYGVSEGAIGTLANVFPLLYVVLAVPAGKLLDRSPRTWLGVGAVLTAVGGLVRLPGGFGAAVAGQLVVAVAQPLVLNAVMSLAGGYLARRHRATGIALGSASLFVGMIGAFVLGAAIGARNMTTLLIVQAALAVAAAAALLVALRRPGPYAVDVGAPRARAVRRLWADVRVRRLVGLVAVGFGVFIALTTWLQALLEPAGVSADAAGVLLLGMVAAGTAGSALLPGWAARRGRRTAVILLSVAVTIAGCGLLAAAPGVATAAVAVGFIGLLLLADLPILLEVAESRADADSATLAALIWLAGNGGGIVVSLAVQGLLGHPAAAFVLLCAVIASGLPLLRGRWLDTLRWSDPVSVSRTGDPS</sequence>
<dbReference type="PANTHER" id="PTHR10924">
    <property type="entry name" value="MAJOR FACILITATOR SUPERFAMILY PROTEIN-RELATED"/>
    <property type="match status" value="1"/>
</dbReference>
<evidence type="ECO:0000256" key="2">
    <source>
        <dbReference type="ARBA" id="ARBA00022692"/>
    </source>
</evidence>
<feature type="transmembrane region" description="Helical" evidence="6">
    <location>
        <begin position="375"/>
        <end position="394"/>
    </location>
</feature>
<evidence type="ECO:0000256" key="3">
    <source>
        <dbReference type="ARBA" id="ARBA00022989"/>
    </source>
</evidence>
<name>A0A937RL85_9ACTN</name>
<feature type="transmembrane region" description="Helical" evidence="6">
    <location>
        <begin position="85"/>
        <end position="105"/>
    </location>
</feature>
<evidence type="ECO:0000256" key="6">
    <source>
        <dbReference type="SAM" id="Phobius"/>
    </source>
</evidence>
<evidence type="ECO:0000313" key="7">
    <source>
        <dbReference type="EMBL" id="MBL7632382.1"/>
    </source>
</evidence>
<organism evidence="7 8">
    <name type="scientific">Frankia nepalensis</name>
    <dbReference type="NCBI Taxonomy" id="1836974"/>
    <lineage>
        <taxon>Bacteria</taxon>
        <taxon>Bacillati</taxon>
        <taxon>Actinomycetota</taxon>
        <taxon>Actinomycetes</taxon>
        <taxon>Frankiales</taxon>
        <taxon>Frankiaceae</taxon>
        <taxon>Frankia</taxon>
    </lineage>
</organism>
<reference evidence="7" key="1">
    <citation type="submission" date="2020-12" db="EMBL/GenBank/DDBJ databases">
        <title>Genomic characterization of non-nitrogen-fixing Frankia strains.</title>
        <authorList>
            <person name="Carlos-Shanley C."/>
            <person name="Guerra T."/>
            <person name="Hahn D."/>
        </authorList>
    </citation>
    <scope>NUCLEOTIDE SEQUENCE</scope>
    <source>
        <strain evidence="7">CN6</strain>
    </source>
</reference>
<gene>
    <name evidence="7" type="ORF">I7412_35555</name>
</gene>
<dbReference type="GO" id="GO:0016020">
    <property type="term" value="C:membrane"/>
    <property type="evidence" value="ECO:0007669"/>
    <property type="project" value="UniProtKB-SubCell"/>
</dbReference>
<evidence type="ECO:0000256" key="4">
    <source>
        <dbReference type="ARBA" id="ARBA00023136"/>
    </source>
</evidence>
<feature type="region of interest" description="Disordered" evidence="5">
    <location>
        <begin position="1"/>
        <end position="76"/>
    </location>
</feature>
<dbReference type="GO" id="GO:0022857">
    <property type="term" value="F:transmembrane transporter activity"/>
    <property type="evidence" value="ECO:0007669"/>
    <property type="project" value="InterPro"/>
</dbReference>
<feature type="transmembrane region" description="Helical" evidence="6">
    <location>
        <begin position="117"/>
        <end position="139"/>
    </location>
</feature>
<protein>
    <submittedName>
        <fullName evidence="7">MFS transporter</fullName>
    </submittedName>
</protein>
<keyword evidence="3 6" id="KW-1133">Transmembrane helix</keyword>
<feature type="transmembrane region" description="Helical" evidence="6">
    <location>
        <begin position="239"/>
        <end position="258"/>
    </location>
</feature>
<dbReference type="SUPFAM" id="SSF103473">
    <property type="entry name" value="MFS general substrate transporter"/>
    <property type="match status" value="1"/>
</dbReference>